<dbReference type="GO" id="GO:0032259">
    <property type="term" value="P:methylation"/>
    <property type="evidence" value="ECO:0007669"/>
    <property type="project" value="UniProtKB-KW"/>
</dbReference>
<gene>
    <name evidence="2" type="ORF">I7412_32660</name>
</gene>
<dbReference type="PANTHER" id="PTHR43591">
    <property type="entry name" value="METHYLTRANSFERASE"/>
    <property type="match status" value="1"/>
</dbReference>
<evidence type="ECO:0000259" key="1">
    <source>
        <dbReference type="Pfam" id="PF08241"/>
    </source>
</evidence>
<feature type="domain" description="Methyltransferase type 11" evidence="1">
    <location>
        <begin position="66"/>
        <end position="160"/>
    </location>
</feature>
<name>A0A937UV33_9ACTN</name>
<dbReference type="InterPro" id="IPR029063">
    <property type="entry name" value="SAM-dependent_MTases_sf"/>
</dbReference>
<evidence type="ECO:0000313" key="2">
    <source>
        <dbReference type="EMBL" id="MBL7631831.1"/>
    </source>
</evidence>
<keyword evidence="3" id="KW-1185">Reference proteome</keyword>
<keyword evidence="2" id="KW-0808">Transferase</keyword>
<accession>A0A937UV33</accession>
<proteinExistence type="predicted"/>
<dbReference type="PANTHER" id="PTHR43591:SF24">
    <property type="entry name" value="2-METHOXY-6-POLYPRENYL-1,4-BENZOQUINOL METHYLASE, MITOCHONDRIAL"/>
    <property type="match status" value="1"/>
</dbReference>
<reference evidence="2" key="1">
    <citation type="submission" date="2020-12" db="EMBL/GenBank/DDBJ databases">
        <title>Genomic characterization of non-nitrogen-fixing Frankia strains.</title>
        <authorList>
            <person name="Carlos-Shanley C."/>
            <person name="Guerra T."/>
            <person name="Hahn D."/>
        </authorList>
    </citation>
    <scope>NUCLEOTIDE SEQUENCE</scope>
    <source>
        <strain evidence="2">CN6</strain>
    </source>
</reference>
<dbReference type="AlphaFoldDB" id="A0A937UV33"/>
<dbReference type="InterPro" id="IPR013216">
    <property type="entry name" value="Methyltransf_11"/>
</dbReference>
<keyword evidence="2" id="KW-0489">Methyltransferase</keyword>
<dbReference type="RefSeq" id="WP_203008449.1">
    <property type="nucleotide sequence ID" value="NZ_JADWYU010000159.1"/>
</dbReference>
<dbReference type="SUPFAM" id="SSF53335">
    <property type="entry name" value="S-adenosyl-L-methionine-dependent methyltransferases"/>
    <property type="match status" value="1"/>
</dbReference>
<dbReference type="Gene3D" id="3.40.50.150">
    <property type="entry name" value="Vaccinia Virus protein VP39"/>
    <property type="match status" value="1"/>
</dbReference>
<sequence>MPSSPSSSVGGDAVANRELWTQTNAKYTDGAADRAWAEEEISWGIFGVPDRELGVLGEVAGLDVVELGCGTAYFSAWLARRGARPVGVDVTPAQLATALRCQRRFGLEFPLVEADAAAVPLPDAGFDLALSEYGASLWCEPERWVAEAARLLRPGGRLVFLTNSVQAALCVPDEPGLAGDRLLRAQRAMYRQELLDGGVEFHPGHGDWIRILRAHGFVVDALHELYAPDGAADHPHYDVASAEWASRWPVEDLWVAHLAGHS</sequence>
<dbReference type="Proteomes" id="UP000604475">
    <property type="component" value="Unassembled WGS sequence"/>
</dbReference>
<dbReference type="CDD" id="cd02440">
    <property type="entry name" value="AdoMet_MTases"/>
    <property type="match status" value="1"/>
</dbReference>
<evidence type="ECO:0000313" key="3">
    <source>
        <dbReference type="Proteomes" id="UP000604475"/>
    </source>
</evidence>
<protein>
    <submittedName>
        <fullName evidence="2">Methyltransferase domain-containing protein</fullName>
    </submittedName>
</protein>
<dbReference type="Pfam" id="PF08241">
    <property type="entry name" value="Methyltransf_11"/>
    <property type="match status" value="1"/>
</dbReference>
<comment type="caution">
    <text evidence="2">The sequence shown here is derived from an EMBL/GenBank/DDBJ whole genome shotgun (WGS) entry which is preliminary data.</text>
</comment>
<dbReference type="GO" id="GO:0008757">
    <property type="term" value="F:S-adenosylmethionine-dependent methyltransferase activity"/>
    <property type="evidence" value="ECO:0007669"/>
    <property type="project" value="InterPro"/>
</dbReference>
<organism evidence="2 3">
    <name type="scientific">Frankia nepalensis</name>
    <dbReference type="NCBI Taxonomy" id="1836974"/>
    <lineage>
        <taxon>Bacteria</taxon>
        <taxon>Bacillati</taxon>
        <taxon>Actinomycetota</taxon>
        <taxon>Actinomycetes</taxon>
        <taxon>Frankiales</taxon>
        <taxon>Frankiaceae</taxon>
        <taxon>Frankia</taxon>
    </lineage>
</organism>
<dbReference type="EMBL" id="JAEACQ010000286">
    <property type="protein sequence ID" value="MBL7631831.1"/>
    <property type="molecule type" value="Genomic_DNA"/>
</dbReference>